<evidence type="ECO:0000256" key="2">
    <source>
        <dbReference type="ARBA" id="ARBA00023015"/>
    </source>
</evidence>
<evidence type="ECO:0000256" key="3">
    <source>
        <dbReference type="ARBA" id="ARBA00023125"/>
    </source>
</evidence>
<feature type="domain" description="Homeobox" evidence="13">
    <location>
        <begin position="61"/>
        <end position="121"/>
    </location>
</feature>
<feature type="region of interest" description="Disordered" evidence="12">
    <location>
        <begin position="52"/>
        <end position="72"/>
    </location>
</feature>
<evidence type="ECO:0000259" key="13">
    <source>
        <dbReference type="PROSITE" id="PS50071"/>
    </source>
</evidence>
<comment type="similarity">
    <text evidence="7 11">Belongs to the HD-ZIP homeobox family. Class I subfamily.</text>
</comment>
<comment type="function">
    <text evidence="11">Transcription factor.</text>
</comment>
<dbReference type="PANTHER" id="PTHR24326:SF547">
    <property type="entry name" value="HOMEOBOX-LEUCINE ZIPPER PROTEIN ATHB-6"/>
    <property type="match status" value="1"/>
</dbReference>
<sequence length="249" mass="28636">MKRRSLSSQSLGDALLANGEEERSIYGGRSGFQVPMHVDVLDQDDDCGGGEDELCSIGSMHGGSEKKRRLSPDQVRALERSFELENKLEPDRKLRLAQDLGLQPRQVAVWFQNRRARWKTKQLERDFAALRSSYDSLKLDFDSLRHENHLLLSDIKELKRKLEEPLISKESSPAPLLIFKDGSPDSTDSSAVLMNEKRKDDDQQQQGNYDQEQLMRLEEMEEQGFDEPCSSFFNDEQAPTLSWYCSEWC</sequence>
<evidence type="ECO:0000256" key="6">
    <source>
        <dbReference type="ARBA" id="ARBA00023242"/>
    </source>
</evidence>
<comment type="caution">
    <text evidence="14">The sequence shown here is derived from an EMBL/GenBank/DDBJ whole genome shotgun (WGS) entry which is preliminary data.</text>
</comment>
<evidence type="ECO:0000256" key="8">
    <source>
        <dbReference type="ARBA" id="ARBA00037260"/>
    </source>
</evidence>
<protein>
    <recommendedName>
        <fullName evidence="11">Homeobox-leucine zipper protein</fullName>
    </recommendedName>
    <alternativeName>
        <fullName evidence="11">HD-ZIP protein</fullName>
    </alternativeName>
    <alternativeName>
        <fullName evidence="11">Homeodomain transcription factor</fullName>
    </alternativeName>
</protein>
<dbReference type="PROSITE" id="PS00027">
    <property type="entry name" value="HOMEOBOX_1"/>
    <property type="match status" value="1"/>
</dbReference>
<dbReference type="InterPro" id="IPR017970">
    <property type="entry name" value="Homeobox_CS"/>
</dbReference>
<dbReference type="SMART" id="SM00389">
    <property type="entry name" value="HOX"/>
    <property type="match status" value="1"/>
</dbReference>
<keyword evidence="2 11" id="KW-0805">Transcription regulation</keyword>
<evidence type="ECO:0000313" key="15">
    <source>
        <dbReference type="Proteomes" id="UP001085076"/>
    </source>
</evidence>
<evidence type="ECO:0000256" key="4">
    <source>
        <dbReference type="ARBA" id="ARBA00023155"/>
    </source>
</evidence>
<keyword evidence="5 11" id="KW-0804">Transcription</keyword>
<comment type="subcellular location">
    <subcellularLocation>
        <location evidence="1 9 10">Nucleus</location>
    </subcellularLocation>
</comment>
<dbReference type="AlphaFoldDB" id="A0A9D5CXL1"/>
<dbReference type="FunFam" id="1.10.10.60:FF:000242">
    <property type="entry name" value="Homeobox-leucine zipper protein HOX13"/>
    <property type="match status" value="1"/>
</dbReference>
<organism evidence="14 15">
    <name type="scientific">Dioscorea zingiberensis</name>
    <dbReference type="NCBI Taxonomy" id="325984"/>
    <lineage>
        <taxon>Eukaryota</taxon>
        <taxon>Viridiplantae</taxon>
        <taxon>Streptophyta</taxon>
        <taxon>Embryophyta</taxon>
        <taxon>Tracheophyta</taxon>
        <taxon>Spermatophyta</taxon>
        <taxon>Magnoliopsida</taxon>
        <taxon>Liliopsida</taxon>
        <taxon>Dioscoreales</taxon>
        <taxon>Dioscoreaceae</taxon>
        <taxon>Dioscorea</taxon>
    </lineage>
</organism>
<evidence type="ECO:0000256" key="5">
    <source>
        <dbReference type="ARBA" id="ARBA00023163"/>
    </source>
</evidence>
<dbReference type="InterPro" id="IPR000047">
    <property type="entry name" value="HTH_motif"/>
</dbReference>
<feature type="DNA-binding region" description="Homeobox" evidence="9">
    <location>
        <begin position="63"/>
        <end position="122"/>
    </location>
</feature>
<evidence type="ECO:0000256" key="11">
    <source>
        <dbReference type="RuleBase" id="RU369038"/>
    </source>
</evidence>
<reference evidence="14" key="2">
    <citation type="journal article" date="2022" name="Hortic Res">
        <title>The genome of Dioscorea zingiberensis sheds light on the biosynthesis, origin and evolution of the medicinally important diosgenin saponins.</title>
        <authorList>
            <person name="Li Y."/>
            <person name="Tan C."/>
            <person name="Li Z."/>
            <person name="Guo J."/>
            <person name="Li S."/>
            <person name="Chen X."/>
            <person name="Wang C."/>
            <person name="Dai X."/>
            <person name="Yang H."/>
            <person name="Song W."/>
            <person name="Hou L."/>
            <person name="Xu J."/>
            <person name="Tong Z."/>
            <person name="Xu A."/>
            <person name="Yuan X."/>
            <person name="Wang W."/>
            <person name="Yang Q."/>
            <person name="Chen L."/>
            <person name="Sun Z."/>
            <person name="Wang K."/>
            <person name="Pan B."/>
            <person name="Chen J."/>
            <person name="Bao Y."/>
            <person name="Liu F."/>
            <person name="Qi X."/>
            <person name="Gang D.R."/>
            <person name="Wen J."/>
            <person name="Li J."/>
        </authorList>
    </citation>
    <scope>NUCLEOTIDE SEQUENCE</scope>
    <source>
        <strain evidence="14">Dzin_1.0</strain>
    </source>
</reference>
<dbReference type="Proteomes" id="UP001085076">
    <property type="component" value="Miscellaneous, Linkage group lg02"/>
</dbReference>
<dbReference type="CDD" id="cd00086">
    <property type="entry name" value="homeodomain"/>
    <property type="match status" value="1"/>
</dbReference>
<keyword evidence="15" id="KW-1185">Reference proteome</keyword>
<dbReference type="Gene3D" id="1.10.10.60">
    <property type="entry name" value="Homeodomain-like"/>
    <property type="match status" value="1"/>
</dbReference>
<reference evidence="14" key="1">
    <citation type="submission" date="2021-03" db="EMBL/GenBank/DDBJ databases">
        <authorList>
            <person name="Li Z."/>
            <person name="Yang C."/>
        </authorList>
    </citation>
    <scope>NUCLEOTIDE SEQUENCE</scope>
    <source>
        <strain evidence="14">Dzin_1.0</strain>
        <tissue evidence="14">Leaf</tissue>
    </source>
</reference>
<dbReference type="SUPFAM" id="SSF46689">
    <property type="entry name" value="Homeodomain-like"/>
    <property type="match status" value="1"/>
</dbReference>
<proteinExistence type="inferred from homology"/>
<accession>A0A9D5CXL1</accession>
<dbReference type="Pfam" id="PF02183">
    <property type="entry name" value="HALZ"/>
    <property type="match status" value="1"/>
</dbReference>
<comment type="function">
    <text evidence="8">Probable transcription factor.</text>
</comment>
<evidence type="ECO:0000313" key="14">
    <source>
        <dbReference type="EMBL" id="KAJ0981416.1"/>
    </source>
</evidence>
<dbReference type="GO" id="GO:0000981">
    <property type="term" value="F:DNA-binding transcription factor activity, RNA polymerase II-specific"/>
    <property type="evidence" value="ECO:0007669"/>
    <property type="project" value="UniProtKB-UniRule"/>
</dbReference>
<dbReference type="GO" id="GO:0005634">
    <property type="term" value="C:nucleus"/>
    <property type="evidence" value="ECO:0007669"/>
    <property type="project" value="UniProtKB-SubCell"/>
</dbReference>
<dbReference type="PANTHER" id="PTHR24326">
    <property type="entry name" value="HOMEOBOX-LEUCINE ZIPPER PROTEIN"/>
    <property type="match status" value="1"/>
</dbReference>
<dbReference type="OrthoDB" id="6159439at2759"/>
<evidence type="ECO:0000256" key="1">
    <source>
        <dbReference type="ARBA" id="ARBA00004123"/>
    </source>
</evidence>
<dbReference type="PROSITE" id="PS50071">
    <property type="entry name" value="HOMEOBOX_2"/>
    <property type="match status" value="1"/>
</dbReference>
<dbReference type="InterPro" id="IPR001356">
    <property type="entry name" value="HD"/>
</dbReference>
<name>A0A9D5CXL1_9LILI</name>
<keyword evidence="3 9" id="KW-0238">DNA-binding</keyword>
<dbReference type="GO" id="GO:0045893">
    <property type="term" value="P:positive regulation of DNA-templated transcription"/>
    <property type="evidence" value="ECO:0007669"/>
    <property type="project" value="TreeGrafter"/>
</dbReference>
<evidence type="ECO:0000256" key="7">
    <source>
        <dbReference type="ARBA" id="ARBA00025748"/>
    </source>
</evidence>
<gene>
    <name evidence="14" type="ORF">J5N97_009671</name>
</gene>
<dbReference type="PRINTS" id="PR00031">
    <property type="entry name" value="HTHREPRESSR"/>
</dbReference>
<dbReference type="GO" id="GO:0043565">
    <property type="term" value="F:sequence-specific DNA binding"/>
    <property type="evidence" value="ECO:0007669"/>
    <property type="project" value="InterPro"/>
</dbReference>
<dbReference type="InterPro" id="IPR045224">
    <property type="entry name" value="HDZip_class_I_plant"/>
</dbReference>
<dbReference type="EMBL" id="JAGGNH010000002">
    <property type="protein sequence ID" value="KAJ0981416.1"/>
    <property type="molecule type" value="Genomic_DNA"/>
</dbReference>
<dbReference type="Pfam" id="PF00046">
    <property type="entry name" value="Homeodomain"/>
    <property type="match status" value="1"/>
</dbReference>
<evidence type="ECO:0000256" key="9">
    <source>
        <dbReference type="PROSITE-ProRule" id="PRU00108"/>
    </source>
</evidence>
<dbReference type="InterPro" id="IPR009057">
    <property type="entry name" value="Homeodomain-like_sf"/>
</dbReference>
<evidence type="ECO:0000256" key="12">
    <source>
        <dbReference type="SAM" id="MobiDB-lite"/>
    </source>
</evidence>
<evidence type="ECO:0000256" key="10">
    <source>
        <dbReference type="RuleBase" id="RU000682"/>
    </source>
</evidence>
<keyword evidence="4 9" id="KW-0371">Homeobox</keyword>
<keyword evidence="6 9" id="KW-0539">Nucleus</keyword>
<dbReference type="InterPro" id="IPR003106">
    <property type="entry name" value="Leu_zip_homeo"/>
</dbReference>